<reference evidence="6 7" key="1">
    <citation type="submission" date="2020-05" db="EMBL/GenBank/DDBJ databases">
        <title>Hymenobacter terrestris sp. nov. and Hymenobacter lapidiphilus sp. nov., isolated from regoliths in Antarctica.</title>
        <authorList>
            <person name="Sedlacek I."/>
            <person name="Pantucek R."/>
            <person name="Zeman M."/>
            <person name="Holochova P."/>
            <person name="Kralova S."/>
            <person name="Stankova E."/>
            <person name="Sedo O."/>
            <person name="Micenkova L."/>
            <person name="Svec P."/>
            <person name="Gupta V."/>
            <person name="Sood U."/>
            <person name="Korpole U.S."/>
            <person name="Lal R."/>
        </authorList>
    </citation>
    <scope>NUCLEOTIDE SEQUENCE [LARGE SCALE GENOMIC DNA]</scope>
    <source>
        <strain evidence="6 7">P5252</strain>
    </source>
</reference>
<dbReference type="SUPFAM" id="SSF48150">
    <property type="entry name" value="DNA-glycosylase"/>
    <property type="match status" value="1"/>
</dbReference>
<evidence type="ECO:0000256" key="1">
    <source>
        <dbReference type="ARBA" id="ARBA00000086"/>
    </source>
</evidence>
<gene>
    <name evidence="6" type="ORF">HW556_15665</name>
</gene>
<name>A0ABX2Q621_9BACT</name>
<sequence>MRTQDPVLQRLIDASPDLDYHAWRATLPVSSLFEALLYQIVGQQISVTAANAIYARLRKLLIGVQRAPAQLAQVPVAELRGIGLSARKAEYVRYLAQRTAEGALDGLEKLPHEEARQRLVALRGVGPWTADGALLITYGHADVLVSGDLVLRKAVQRAYELPDMPTEQEVAARGEQWRPYRSIAAGYLFESMLSA</sequence>
<evidence type="ECO:0000313" key="7">
    <source>
        <dbReference type="Proteomes" id="UP000626554"/>
    </source>
</evidence>
<dbReference type="PANTHER" id="PTHR43003:SF5">
    <property type="entry name" value="DNA-3-METHYLADENINE GLYCOSYLASE"/>
    <property type="match status" value="1"/>
</dbReference>
<dbReference type="PANTHER" id="PTHR43003">
    <property type="entry name" value="DNA-3-METHYLADENINE GLYCOSYLASE"/>
    <property type="match status" value="1"/>
</dbReference>
<dbReference type="RefSeq" id="WP_176901057.1">
    <property type="nucleotide sequence ID" value="NZ_JABKAV010000068.1"/>
</dbReference>
<dbReference type="InterPro" id="IPR051912">
    <property type="entry name" value="Alkylbase_DNA_Glycosylase/TA"/>
</dbReference>
<keyword evidence="3" id="KW-0227">DNA damage</keyword>
<organism evidence="6 7">
    <name type="scientific">Hymenobacter terrestris</name>
    <dbReference type="NCBI Taxonomy" id="2748310"/>
    <lineage>
        <taxon>Bacteria</taxon>
        <taxon>Pseudomonadati</taxon>
        <taxon>Bacteroidota</taxon>
        <taxon>Cytophagia</taxon>
        <taxon>Cytophagales</taxon>
        <taxon>Hymenobacteraceae</taxon>
        <taxon>Hymenobacter</taxon>
    </lineage>
</organism>
<evidence type="ECO:0000256" key="2">
    <source>
        <dbReference type="ARBA" id="ARBA00012000"/>
    </source>
</evidence>
<evidence type="ECO:0000313" key="6">
    <source>
        <dbReference type="EMBL" id="NVO86323.1"/>
    </source>
</evidence>
<comment type="caution">
    <text evidence="6">The sequence shown here is derived from an EMBL/GenBank/DDBJ whole genome shotgun (WGS) entry which is preliminary data.</text>
</comment>
<protein>
    <recommendedName>
        <fullName evidence="2">DNA-3-methyladenine glycosylase II</fullName>
        <ecNumber evidence="2">3.2.2.21</ecNumber>
    </recommendedName>
</protein>
<dbReference type="SMART" id="SM00478">
    <property type="entry name" value="ENDO3c"/>
    <property type="match status" value="1"/>
</dbReference>
<dbReference type="InterPro" id="IPR011257">
    <property type="entry name" value="DNA_glycosylase"/>
</dbReference>
<accession>A0ABX2Q621</accession>
<keyword evidence="4" id="KW-0234">DNA repair</keyword>
<dbReference type="InterPro" id="IPR003265">
    <property type="entry name" value="HhH-GPD_domain"/>
</dbReference>
<dbReference type="Gene3D" id="1.10.340.30">
    <property type="entry name" value="Hypothetical protein, domain 2"/>
    <property type="match status" value="1"/>
</dbReference>
<dbReference type="Pfam" id="PF00730">
    <property type="entry name" value="HhH-GPD"/>
    <property type="match status" value="1"/>
</dbReference>
<proteinExistence type="predicted"/>
<evidence type="ECO:0000256" key="3">
    <source>
        <dbReference type="ARBA" id="ARBA00022763"/>
    </source>
</evidence>
<feature type="domain" description="HhH-GPD" evidence="5">
    <location>
        <begin position="41"/>
        <end position="193"/>
    </location>
</feature>
<dbReference type="Proteomes" id="UP000626554">
    <property type="component" value="Unassembled WGS sequence"/>
</dbReference>
<dbReference type="EMBL" id="JABKAV010000068">
    <property type="protein sequence ID" value="NVO86323.1"/>
    <property type="molecule type" value="Genomic_DNA"/>
</dbReference>
<dbReference type="CDD" id="cd00056">
    <property type="entry name" value="ENDO3c"/>
    <property type="match status" value="1"/>
</dbReference>
<dbReference type="Gene3D" id="1.10.1670.40">
    <property type="match status" value="1"/>
</dbReference>
<keyword evidence="7" id="KW-1185">Reference proteome</keyword>
<evidence type="ECO:0000256" key="4">
    <source>
        <dbReference type="ARBA" id="ARBA00023204"/>
    </source>
</evidence>
<comment type="catalytic activity">
    <reaction evidence="1">
        <text>Hydrolysis of alkylated DNA, releasing 3-methyladenine, 3-methylguanine, 7-methylguanine and 7-methyladenine.</text>
        <dbReference type="EC" id="3.2.2.21"/>
    </reaction>
</comment>
<evidence type="ECO:0000259" key="5">
    <source>
        <dbReference type="SMART" id="SM00478"/>
    </source>
</evidence>
<dbReference type="EC" id="3.2.2.21" evidence="2"/>